<evidence type="ECO:0000256" key="10">
    <source>
        <dbReference type="ARBA" id="ARBA00022840"/>
    </source>
</evidence>
<dbReference type="InterPro" id="IPR011009">
    <property type="entry name" value="Kinase-like_dom_sf"/>
</dbReference>
<dbReference type="PANTHER" id="PTHR23255">
    <property type="entry name" value="TRANSFORMING GROWTH FACTOR-BETA RECEPTOR TYPE I AND II"/>
    <property type="match status" value="1"/>
</dbReference>
<name>A0A6I9PP58_9TELE</name>
<evidence type="ECO:0000313" key="18">
    <source>
        <dbReference type="RefSeq" id="XP_010787291.1"/>
    </source>
</evidence>
<keyword evidence="13" id="KW-0675">Receptor</keyword>
<dbReference type="GO" id="GO:0005024">
    <property type="term" value="F:transforming growth factor beta receptor activity"/>
    <property type="evidence" value="ECO:0007669"/>
    <property type="project" value="TreeGrafter"/>
</dbReference>
<dbReference type="GO" id="GO:0005524">
    <property type="term" value="F:ATP binding"/>
    <property type="evidence" value="ECO:0007669"/>
    <property type="project" value="UniProtKB-UniRule"/>
</dbReference>
<evidence type="ECO:0000256" key="5">
    <source>
        <dbReference type="ARBA" id="ARBA00022679"/>
    </source>
</evidence>
<dbReference type="Gene3D" id="1.10.510.10">
    <property type="entry name" value="Transferase(Phosphotransferase) domain 1"/>
    <property type="match status" value="1"/>
</dbReference>
<keyword evidence="8 14" id="KW-0547">Nucleotide-binding</keyword>
<evidence type="ECO:0000256" key="15">
    <source>
        <dbReference type="SAM" id="Phobius"/>
    </source>
</evidence>
<keyword evidence="11 15" id="KW-1133">Transmembrane helix</keyword>
<dbReference type="InterPro" id="IPR000333">
    <property type="entry name" value="TGFB_receptor"/>
</dbReference>
<dbReference type="GO" id="GO:0005886">
    <property type="term" value="C:plasma membrane"/>
    <property type="evidence" value="ECO:0007669"/>
    <property type="project" value="TreeGrafter"/>
</dbReference>
<dbReference type="AlphaFoldDB" id="A0A6I9PP58"/>
<gene>
    <name evidence="18" type="primary">LOC104960824</name>
</gene>
<evidence type="ECO:0000313" key="17">
    <source>
        <dbReference type="Proteomes" id="UP000504611"/>
    </source>
</evidence>
<feature type="binding site" evidence="14">
    <location>
        <position position="289"/>
    </location>
    <ligand>
        <name>ATP</name>
        <dbReference type="ChEBI" id="CHEBI:30616"/>
    </ligand>
</feature>
<dbReference type="InterPro" id="IPR000719">
    <property type="entry name" value="Prot_kinase_dom"/>
</dbReference>
<evidence type="ECO:0000256" key="8">
    <source>
        <dbReference type="ARBA" id="ARBA00022741"/>
    </source>
</evidence>
<accession>A0A6I9PP58</accession>
<evidence type="ECO:0000256" key="6">
    <source>
        <dbReference type="ARBA" id="ARBA00022692"/>
    </source>
</evidence>
<protein>
    <recommendedName>
        <fullName evidence="3">receptor protein serine/threonine kinase</fullName>
        <ecNumber evidence="3">2.7.11.30</ecNumber>
    </recommendedName>
</protein>
<organism evidence="17 18">
    <name type="scientific">Notothenia coriiceps</name>
    <name type="common">black rockcod</name>
    <dbReference type="NCBI Taxonomy" id="8208"/>
    <lineage>
        <taxon>Eukaryota</taxon>
        <taxon>Metazoa</taxon>
        <taxon>Chordata</taxon>
        <taxon>Craniata</taxon>
        <taxon>Vertebrata</taxon>
        <taxon>Euteleostomi</taxon>
        <taxon>Actinopterygii</taxon>
        <taxon>Neopterygii</taxon>
        <taxon>Teleostei</taxon>
        <taxon>Neoteleostei</taxon>
        <taxon>Acanthomorphata</taxon>
        <taxon>Eupercaria</taxon>
        <taxon>Perciformes</taxon>
        <taxon>Notothenioidei</taxon>
        <taxon>Nototheniidae</taxon>
        <taxon>Notothenia</taxon>
    </lineage>
</organism>
<dbReference type="PROSITE" id="PS50011">
    <property type="entry name" value="PROTEIN_KINASE_DOM"/>
    <property type="match status" value="1"/>
</dbReference>
<evidence type="ECO:0000256" key="12">
    <source>
        <dbReference type="ARBA" id="ARBA00023136"/>
    </source>
</evidence>
<dbReference type="Gene3D" id="3.40.50.2300">
    <property type="match status" value="1"/>
</dbReference>
<dbReference type="InterPro" id="IPR017441">
    <property type="entry name" value="Protein_kinase_ATP_BS"/>
</dbReference>
<dbReference type="Pfam" id="PF07714">
    <property type="entry name" value="PK_Tyr_Ser-Thr"/>
    <property type="match status" value="1"/>
</dbReference>
<evidence type="ECO:0000256" key="1">
    <source>
        <dbReference type="ARBA" id="ARBA00004479"/>
    </source>
</evidence>
<evidence type="ECO:0000256" key="14">
    <source>
        <dbReference type="PROSITE-ProRule" id="PRU10141"/>
    </source>
</evidence>
<sequence>MFALLASVFDRSSYATRLCGYGFSVILKIHNIRLSFDRYFRSRSLSNNRRNVWFAEFWEENFNCKLGMHGKRPGSLKKCTECIFICITGQSSPQKRQCAFKITPVDKRFETVGFVNGSVQVCESTQCCVGYYRIINDQPRVEILACDFVEKSCPNDTCIAQPVQVLDNVAFMKCACNTDLCNSNITWTSESEEPLPTPTYSYSMGKKKAAVIILTGTLLVLWLIIMILKEKQENPPSPDAHSVSRLCSCQTRNTSEIDFADIELQQIVGRGHFATVWEGKYKGSMVAVKVFTEGWKHTFTAEKEVYELPLMKHAGIVNFLGSGRTPYESSWLIVLQLAEYGSLHSYLCKHTTNWMLSVKLCQSLSQGVSYLHSDLHIHDVHKPPVAHRDFSSSNVLVRADGTCVLCDFGCSTILRFCSGHHRFHATNMEAHAQLGTLRYMPPEILEGSVNLRNGWCLLQGDIYALALLLWEILMSCSDLFEGGVAPQHLLPYELELGADVNLESLIQYVFHMEKRPSIPKDWGLLPQGFVLQELLTDCWDCDPDARLTAQCVLNRLMNLQSSYSY</sequence>
<evidence type="ECO:0000256" key="2">
    <source>
        <dbReference type="ARBA" id="ARBA00009605"/>
    </source>
</evidence>
<dbReference type="GO" id="GO:0030509">
    <property type="term" value="P:BMP signaling pathway"/>
    <property type="evidence" value="ECO:0007669"/>
    <property type="project" value="TreeGrafter"/>
</dbReference>
<dbReference type="CDD" id="cd23616">
    <property type="entry name" value="TFP_LU_ECD_AMHR2"/>
    <property type="match status" value="1"/>
</dbReference>
<keyword evidence="17" id="KW-1185">Reference proteome</keyword>
<dbReference type="SUPFAM" id="SSF56112">
    <property type="entry name" value="Protein kinase-like (PK-like)"/>
    <property type="match status" value="1"/>
</dbReference>
<dbReference type="Gene3D" id="3.30.200.20">
    <property type="entry name" value="Phosphorylase Kinase, domain 1"/>
    <property type="match status" value="1"/>
</dbReference>
<evidence type="ECO:0000259" key="16">
    <source>
        <dbReference type="PROSITE" id="PS50011"/>
    </source>
</evidence>
<dbReference type="KEGG" id="ncc:104960824"/>
<proteinExistence type="inferred from homology"/>
<evidence type="ECO:0000256" key="9">
    <source>
        <dbReference type="ARBA" id="ARBA00022777"/>
    </source>
</evidence>
<comment type="similarity">
    <text evidence="2">Belongs to the protein kinase superfamily. TKL Ser/Thr protein kinase family. TGFB receptor subfamily.</text>
</comment>
<dbReference type="EC" id="2.7.11.30" evidence="3"/>
<keyword evidence="10 14" id="KW-0067">ATP-binding</keyword>
<keyword evidence="9" id="KW-0418">Kinase</keyword>
<evidence type="ECO:0000256" key="3">
    <source>
        <dbReference type="ARBA" id="ARBA00012401"/>
    </source>
</evidence>
<evidence type="ECO:0000256" key="4">
    <source>
        <dbReference type="ARBA" id="ARBA00022527"/>
    </source>
</evidence>
<dbReference type="OrthoDB" id="669224at2759"/>
<comment type="subcellular location">
    <subcellularLocation>
        <location evidence="1">Membrane</location>
        <topology evidence="1">Single-pass type I membrane protein</topology>
    </subcellularLocation>
</comment>
<evidence type="ECO:0000256" key="11">
    <source>
        <dbReference type="ARBA" id="ARBA00022989"/>
    </source>
</evidence>
<dbReference type="RefSeq" id="XP_010787291.1">
    <property type="nucleotide sequence ID" value="XM_010788989.1"/>
</dbReference>
<dbReference type="InterPro" id="IPR001245">
    <property type="entry name" value="Ser-Thr/Tyr_kinase_cat_dom"/>
</dbReference>
<evidence type="ECO:0000256" key="7">
    <source>
        <dbReference type="ARBA" id="ARBA00022729"/>
    </source>
</evidence>
<reference evidence="18" key="1">
    <citation type="submission" date="2025-08" db="UniProtKB">
        <authorList>
            <consortium name="RefSeq"/>
        </authorList>
    </citation>
    <scope>IDENTIFICATION</scope>
    <source>
        <tissue evidence="18">Muscle</tissue>
    </source>
</reference>
<keyword evidence="7" id="KW-0732">Signal</keyword>
<keyword evidence="6 15" id="KW-0812">Transmembrane</keyword>
<keyword evidence="4" id="KW-0723">Serine/threonine-protein kinase</keyword>
<dbReference type="GeneID" id="104960824"/>
<keyword evidence="12 15" id="KW-0472">Membrane</keyword>
<keyword evidence="5" id="KW-0808">Transferase</keyword>
<feature type="domain" description="Protein kinase" evidence="16">
    <location>
        <begin position="262"/>
        <end position="565"/>
    </location>
</feature>
<dbReference type="PROSITE" id="PS00107">
    <property type="entry name" value="PROTEIN_KINASE_ATP"/>
    <property type="match status" value="1"/>
</dbReference>
<dbReference type="PANTHER" id="PTHR23255:SF49">
    <property type="entry name" value="ANTI-MUELLERIAN HORMONE TYPE-2 RECEPTOR"/>
    <property type="match status" value="1"/>
</dbReference>
<dbReference type="GO" id="GO:0043235">
    <property type="term" value="C:receptor complex"/>
    <property type="evidence" value="ECO:0007669"/>
    <property type="project" value="TreeGrafter"/>
</dbReference>
<evidence type="ECO:0000256" key="13">
    <source>
        <dbReference type="ARBA" id="ARBA00023170"/>
    </source>
</evidence>
<dbReference type="Proteomes" id="UP000504611">
    <property type="component" value="Unplaced"/>
</dbReference>
<feature type="transmembrane region" description="Helical" evidence="15">
    <location>
        <begin position="209"/>
        <end position="228"/>
    </location>
</feature>